<dbReference type="GeneID" id="84808824"/>
<protein>
    <submittedName>
        <fullName evidence="1">Uncharacterized protein</fullName>
    </submittedName>
</protein>
<dbReference type="KEGG" id="cgh:CGC50_09685"/>
<sequence>MNVDINKNKQHLKDFLESEGLEFSTEFKAKCRYNNSCSLNNVMVTIDEDFNVTIDEEIYPIDSYIYTLENNTLEITKNEDIVEVFIDHSYHKHKLVRSLRR</sequence>
<evidence type="ECO:0000313" key="1">
    <source>
        <dbReference type="EMBL" id="ATA87401.1"/>
    </source>
</evidence>
<dbReference type="EMBL" id="CP022386">
    <property type="protein sequence ID" value="ATA87401.1"/>
    <property type="molecule type" value="Genomic_DNA"/>
</dbReference>
<reference evidence="2" key="1">
    <citation type="submission" date="2017-06" db="EMBL/GenBank/DDBJ databases">
        <title>Capnocytophaga spp. assemblies.</title>
        <authorList>
            <person name="Gulvik C.A."/>
        </authorList>
    </citation>
    <scope>NUCLEOTIDE SEQUENCE [LARGE SCALE GENOMIC DNA]</scope>
    <source>
        <strain evidence="2">H1496</strain>
    </source>
</reference>
<dbReference type="Proteomes" id="UP000217250">
    <property type="component" value="Chromosome"/>
</dbReference>
<proteinExistence type="predicted"/>
<organism evidence="1 2">
    <name type="scientific">Capnocytophaga gingivalis</name>
    <dbReference type="NCBI Taxonomy" id="1017"/>
    <lineage>
        <taxon>Bacteria</taxon>
        <taxon>Pseudomonadati</taxon>
        <taxon>Bacteroidota</taxon>
        <taxon>Flavobacteriia</taxon>
        <taxon>Flavobacteriales</taxon>
        <taxon>Flavobacteriaceae</taxon>
        <taxon>Capnocytophaga</taxon>
    </lineage>
</organism>
<gene>
    <name evidence="1" type="ORF">CGC50_09685</name>
</gene>
<dbReference type="AlphaFoldDB" id="A0A250FQY2"/>
<evidence type="ECO:0000313" key="2">
    <source>
        <dbReference type="Proteomes" id="UP000217250"/>
    </source>
</evidence>
<accession>A0A250FQY2</accession>
<name>A0A250FQY2_9FLAO</name>
<dbReference type="RefSeq" id="WP_095910669.1">
    <property type="nucleotide sequence ID" value="NZ_CP022386.1"/>
</dbReference>